<accession>A0A443N7Z7</accession>
<dbReference type="PROSITE" id="PS50888">
    <property type="entry name" value="BHLH"/>
    <property type="match status" value="1"/>
</dbReference>
<evidence type="ECO:0000313" key="7">
    <source>
        <dbReference type="EMBL" id="RWR74639.1"/>
    </source>
</evidence>
<dbReference type="AlphaFoldDB" id="A0A443N7Z7"/>
<reference evidence="7 8" key="1">
    <citation type="journal article" date="2019" name="Nat. Plants">
        <title>Stout camphor tree genome fills gaps in understanding of flowering plant genome evolution.</title>
        <authorList>
            <person name="Chaw S.M."/>
            <person name="Liu Y.C."/>
            <person name="Wu Y.W."/>
            <person name="Wang H.Y."/>
            <person name="Lin C.I."/>
            <person name="Wu C.S."/>
            <person name="Ke H.M."/>
            <person name="Chang L.Y."/>
            <person name="Hsu C.Y."/>
            <person name="Yang H.T."/>
            <person name="Sudianto E."/>
            <person name="Hsu M.H."/>
            <person name="Wu K.P."/>
            <person name="Wang L.N."/>
            <person name="Leebens-Mack J.H."/>
            <person name="Tsai I.J."/>
        </authorList>
    </citation>
    <scope>NUCLEOTIDE SEQUENCE [LARGE SCALE GENOMIC DNA]</scope>
    <source>
        <strain evidence="8">cv. Chaw 1501</strain>
        <tissue evidence="7">Young leaves</tissue>
    </source>
</reference>
<dbReference type="InterPro" id="IPR024097">
    <property type="entry name" value="bHLH_ZIP_TF"/>
</dbReference>
<feature type="domain" description="BHLH" evidence="6">
    <location>
        <begin position="397"/>
        <end position="447"/>
    </location>
</feature>
<evidence type="ECO:0000259" key="6">
    <source>
        <dbReference type="PROSITE" id="PS50888"/>
    </source>
</evidence>
<gene>
    <name evidence="7" type="ORF">CKAN_00297600</name>
</gene>
<evidence type="ECO:0000256" key="1">
    <source>
        <dbReference type="ARBA" id="ARBA00004123"/>
    </source>
</evidence>
<dbReference type="SMART" id="SM00353">
    <property type="entry name" value="HLH"/>
    <property type="match status" value="1"/>
</dbReference>
<dbReference type="OrthoDB" id="775589at2759"/>
<feature type="region of interest" description="Disordered" evidence="5">
    <location>
        <begin position="1"/>
        <end position="28"/>
    </location>
</feature>
<evidence type="ECO:0000256" key="3">
    <source>
        <dbReference type="ARBA" id="ARBA00023163"/>
    </source>
</evidence>
<dbReference type="FunFam" id="4.10.280.10:FF:000002">
    <property type="entry name" value="Basic helix-loop-helix transcription factor"/>
    <property type="match status" value="1"/>
</dbReference>
<name>A0A443N7Z7_9MAGN</name>
<dbReference type="Pfam" id="PF00010">
    <property type="entry name" value="HLH"/>
    <property type="match status" value="1"/>
</dbReference>
<dbReference type="GO" id="GO:0046983">
    <property type="term" value="F:protein dimerization activity"/>
    <property type="evidence" value="ECO:0007669"/>
    <property type="project" value="InterPro"/>
</dbReference>
<dbReference type="PANTHER" id="PTHR12565:SF184">
    <property type="entry name" value="BHLH TRANSCRIPTION FACTOR"/>
    <property type="match status" value="1"/>
</dbReference>
<evidence type="ECO:0000313" key="8">
    <source>
        <dbReference type="Proteomes" id="UP000283530"/>
    </source>
</evidence>
<dbReference type="STRING" id="337451.A0A443N7Z7"/>
<dbReference type="GO" id="GO:0003700">
    <property type="term" value="F:DNA-binding transcription factor activity"/>
    <property type="evidence" value="ECO:0007669"/>
    <property type="project" value="TreeGrafter"/>
</dbReference>
<dbReference type="EMBL" id="QPKB01000001">
    <property type="protein sequence ID" value="RWR74639.1"/>
    <property type="molecule type" value="Genomic_DNA"/>
</dbReference>
<protein>
    <submittedName>
        <fullName evidence="7">Transcription factor bHLH62-like protein</fullName>
    </submittedName>
</protein>
<keyword evidence="4" id="KW-0539">Nucleus</keyword>
<keyword evidence="3" id="KW-0804">Transcription</keyword>
<feature type="compositionally biased region" description="Basic and acidic residues" evidence="5">
    <location>
        <begin position="373"/>
        <end position="386"/>
    </location>
</feature>
<dbReference type="PANTHER" id="PTHR12565">
    <property type="entry name" value="STEROL REGULATORY ELEMENT-BINDING PROTEIN"/>
    <property type="match status" value="1"/>
</dbReference>
<dbReference type="Proteomes" id="UP000283530">
    <property type="component" value="Unassembled WGS sequence"/>
</dbReference>
<feature type="compositionally biased region" description="Basic and acidic residues" evidence="5">
    <location>
        <begin position="326"/>
        <end position="338"/>
    </location>
</feature>
<dbReference type="InterPro" id="IPR011598">
    <property type="entry name" value="bHLH_dom"/>
</dbReference>
<feature type="region of interest" description="Disordered" evidence="5">
    <location>
        <begin position="282"/>
        <end position="386"/>
    </location>
</feature>
<evidence type="ECO:0000256" key="5">
    <source>
        <dbReference type="SAM" id="MobiDB-lite"/>
    </source>
</evidence>
<dbReference type="CDD" id="cd18919">
    <property type="entry name" value="bHLH_AtBPE_like"/>
    <property type="match status" value="1"/>
</dbReference>
<sequence length="593" mass="63891">MEKENFSMNDNSPSLSYAASSTPNWQSSSGMDVQLGELNCASEQLPPCFLNLNWENSMDQNVPFESALSSIVSSPAASNAAVPTESVVIRELIGRLGSICNSGEISPTSQTLGGSGASYIGGNNNSTNTSCYSTPLNSPPKLNLSIMDHQVRGNLPISGNSMPSHPSLAPFSADPGFAERAAKFSCFSNRNFGGLLGQFGLPEAELPNRYARRAETGKLSRVSSSQSLKAGSQMSVFDNKDVALPDGFEAEMQSSSALERKFNRLSRPSTPDNVEFCNAHEESSISGQNIGGESASKGLNETNGRKRKAAPKNKPKDLPSSPPSAKDAKAVEDVDSNAKRCKPAEASGNENDGVKLSGEENSSANAGAGAQRQSKENSKPPEPPKQDYIHVRARRGQATDSHSLAERVRREKISERMKFLQDLVPGCNKVTGKAVMLDEIINYVQSLQRQVEFLSMKLATVNPRLDFNMETLLSKDIIQPRGSLPPTMYPLDPSAPTFSYVQQPQLGPPTGMASNGFDTQSSVNPLDATLRRALSMQLPAMDGYADASSQLTNYWEDDLQSVVQMGFGQNHETAFQSQNCHGPLPTGHMKIEL</sequence>
<keyword evidence="8" id="KW-1185">Reference proteome</keyword>
<evidence type="ECO:0000256" key="4">
    <source>
        <dbReference type="ARBA" id="ARBA00023242"/>
    </source>
</evidence>
<dbReference type="SUPFAM" id="SSF47459">
    <property type="entry name" value="HLH, helix-loop-helix DNA-binding domain"/>
    <property type="match status" value="1"/>
</dbReference>
<keyword evidence="2" id="KW-0805">Transcription regulation</keyword>
<evidence type="ECO:0000256" key="2">
    <source>
        <dbReference type="ARBA" id="ARBA00023015"/>
    </source>
</evidence>
<comment type="subcellular location">
    <subcellularLocation>
        <location evidence="1">Nucleus</location>
    </subcellularLocation>
</comment>
<comment type="caution">
    <text evidence="7">The sequence shown here is derived from an EMBL/GenBank/DDBJ whole genome shotgun (WGS) entry which is preliminary data.</text>
</comment>
<proteinExistence type="predicted"/>
<dbReference type="Gene3D" id="4.10.280.10">
    <property type="entry name" value="Helix-loop-helix DNA-binding domain"/>
    <property type="match status" value="1"/>
</dbReference>
<organism evidence="7 8">
    <name type="scientific">Cinnamomum micranthum f. kanehirae</name>
    <dbReference type="NCBI Taxonomy" id="337451"/>
    <lineage>
        <taxon>Eukaryota</taxon>
        <taxon>Viridiplantae</taxon>
        <taxon>Streptophyta</taxon>
        <taxon>Embryophyta</taxon>
        <taxon>Tracheophyta</taxon>
        <taxon>Spermatophyta</taxon>
        <taxon>Magnoliopsida</taxon>
        <taxon>Magnoliidae</taxon>
        <taxon>Laurales</taxon>
        <taxon>Lauraceae</taxon>
        <taxon>Cinnamomum</taxon>
    </lineage>
</organism>
<dbReference type="GO" id="GO:0005634">
    <property type="term" value="C:nucleus"/>
    <property type="evidence" value="ECO:0007669"/>
    <property type="project" value="UniProtKB-SubCell"/>
</dbReference>
<dbReference type="InterPro" id="IPR036638">
    <property type="entry name" value="HLH_DNA-bd_sf"/>
</dbReference>